<dbReference type="InterPro" id="IPR011701">
    <property type="entry name" value="MFS"/>
</dbReference>
<feature type="transmembrane region" description="Helical" evidence="8">
    <location>
        <begin position="186"/>
        <end position="206"/>
    </location>
</feature>
<feature type="region of interest" description="Disordered" evidence="7">
    <location>
        <begin position="1"/>
        <end position="29"/>
    </location>
</feature>
<dbReference type="SUPFAM" id="SSF103473">
    <property type="entry name" value="MFS general substrate transporter"/>
    <property type="match status" value="1"/>
</dbReference>
<dbReference type="Gene3D" id="1.20.1250.20">
    <property type="entry name" value="MFS general substrate transporter like domains"/>
    <property type="match status" value="2"/>
</dbReference>
<feature type="transmembrane region" description="Helical" evidence="8">
    <location>
        <begin position="445"/>
        <end position="467"/>
    </location>
</feature>
<dbReference type="HOGENOM" id="CLU_001265_0_5_1"/>
<dbReference type="RefSeq" id="XP_016260064.1">
    <property type="nucleotide sequence ID" value="XM_016409756.1"/>
</dbReference>
<sequence>MDINTEKALPKGVDPEKTPEEVDRSGSVATDASLDQALNQLDISSKDADEAFLYLKDHPNADAVRQEAIAILADPKATKRLVRKIDFQIVPCMIAVYFLQYLDKTTISYTAVMGLREDTHLHGQDYSNIAMMFYVGFLAAEFPTQYLAQRLSRLGKYLGANVMLWGVVLASMAACTSYAGLMITRVLLGIFEAPVAPILVLIIAMWYKKGEQGRRVSYFYVCNSVTQIFGSGVAYGASFSKSSFASWRIFFLIIGLMTILLGLFVFMFLPDSPVKAVRFTDAEKIAALLRVKENQSGTQNATLKKAQVIESLKDVRVWLVFISVLLTSIPNGGLSNFSSILLTTFGYSSQQALILNMPSGAVGIFVVLLSGYLSDRWNDRSLVMLICLIPTIVAAGMMYGLDPDGIPKSKGALLFASYLSGTFGAAFMLLLAWNASNIAGHSKKVTCNALTLVGFCTGNILGTQTFQQSEAPGYKSGKIAIVACLSAQVLVCFVLRYCNDRLNKKNQQILAGMSEEEKALAREKLAYSDETDLRNPFFVYTH</sequence>
<feature type="transmembrane region" description="Helical" evidence="8">
    <location>
        <begin position="218"/>
        <end position="237"/>
    </location>
</feature>
<feature type="transmembrane region" description="Helical" evidence="8">
    <location>
        <begin position="249"/>
        <end position="269"/>
    </location>
</feature>
<dbReference type="PANTHER" id="PTHR43791:SF36">
    <property type="entry name" value="TRANSPORTER, PUTATIVE (AFU_ORTHOLOGUE AFUA_6G08340)-RELATED"/>
    <property type="match status" value="1"/>
</dbReference>
<feature type="transmembrane region" description="Helical" evidence="8">
    <location>
        <begin position="353"/>
        <end position="373"/>
    </location>
</feature>
<evidence type="ECO:0000256" key="2">
    <source>
        <dbReference type="ARBA" id="ARBA00022448"/>
    </source>
</evidence>
<feature type="transmembrane region" description="Helical" evidence="8">
    <location>
        <begin position="382"/>
        <end position="401"/>
    </location>
</feature>
<proteinExistence type="inferred from homology"/>
<comment type="similarity">
    <text evidence="6">Belongs to the major facilitator superfamily. Allantoate permease family.</text>
</comment>
<dbReference type="PANTHER" id="PTHR43791">
    <property type="entry name" value="PERMEASE-RELATED"/>
    <property type="match status" value="1"/>
</dbReference>
<accession>A0A0D2D9R2</accession>
<dbReference type="GO" id="GO:0022857">
    <property type="term" value="F:transmembrane transporter activity"/>
    <property type="evidence" value="ECO:0007669"/>
    <property type="project" value="InterPro"/>
</dbReference>
<dbReference type="GeneID" id="27360496"/>
<keyword evidence="2" id="KW-0813">Transport</keyword>
<dbReference type="AlphaFoldDB" id="A0A0D2D9R2"/>
<feature type="domain" description="Major facilitator superfamily (MFS) profile" evidence="9">
    <location>
        <begin position="89"/>
        <end position="542"/>
    </location>
</feature>
<feature type="compositionally biased region" description="Basic and acidic residues" evidence="7">
    <location>
        <begin position="1"/>
        <end position="24"/>
    </location>
</feature>
<evidence type="ECO:0000256" key="5">
    <source>
        <dbReference type="ARBA" id="ARBA00023136"/>
    </source>
</evidence>
<comment type="subcellular location">
    <subcellularLocation>
        <location evidence="1">Membrane</location>
        <topology evidence="1">Multi-pass membrane protein</topology>
    </subcellularLocation>
</comment>
<evidence type="ECO:0000313" key="10">
    <source>
        <dbReference type="EMBL" id="KIW39848.1"/>
    </source>
</evidence>
<reference evidence="10 11" key="1">
    <citation type="submission" date="2015-01" db="EMBL/GenBank/DDBJ databases">
        <title>The Genome Sequence of Exophiala oligosperma CBS72588.</title>
        <authorList>
            <consortium name="The Broad Institute Genomics Platform"/>
            <person name="Cuomo C."/>
            <person name="de Hoog S."/>
            <person name="Gorbushina A."/>
            <person name="Stielow B."/>
            <person name="Teixiera M."/>
            <person name="Abouelleil A."/>
            <person name="Chapman S.B."/>
            <person name="Priest M."/>
            <person name="Young S.K."/>
            <person name="Wortman J."/>
            <person name="Nusbaum C."/>
            <person name="Birren B."/>
        </authorList>
    </citation>
    <scope>NUCLEOTIDE SEQUENCE [LARGE SCALE GENOMIC DNA]</scope>
    <source>
        <strain evidence="10 11">CBS 72588</strain>
    </source>
</reference>
<keyword evidence="11" id="KW-1185">Reference proteome</keyword>
<dbReference type="GO" id="GO:0016020">
    <property type="term" value="C:membrane"/>
    <property type="evidence" value="ECO:0007669"/>
    <property type="project" value="UniProtKB-SubCell"/>
</dbReference>
<evidence type="ECO:0000256" key="8">
    <source>
        <dbReference type="SAM" id="Phobius"/>
    </source>
</evidence>
<organism evidence="10 11">
    <name type="scientific">Exophiala oligosperma</name>
    <dbReference type="NCBI Taxonomy" id="215243"/>
    <lineage>
        <taxon>Eukaryota</taxon>
        <taxon>Fungi</taxon>
        <taxon>Dikarya</taxon>
        <taxon>Ascomycota</taxon>
        <taxon>Pezizomycotina</taxon>
        <taxon>Eurotiomycetes</taxon>
        <taxon>Chaetothyriomycetidae</taxon>
        <taxon>Chaetothyriales</taxon>
        <taxon>Herpotrichiellaceae</taxon>
        <taxon>Exophiala</taxon>
    </lineage>
</organism>
<dbReference type="PROSITE" id="PS50850">
    <property type="entry name" value="MFS"/>
    <property type="match status" value="1"/>
</dbReference>
<evidence type="ECO:0000256" key="3">
    <source>
        <dbReference type="ARBA" id="ARBA00022692"/>
    </source>
</evidence>
<evidence type="ECO:0000256" key="7">
    <source>
        <dbReference type="SAM" id="MobiDB-lite"/>
    </source>
</evidence>
<dbReference type="InterPro" id="IPR036259">
    <property type="entry name" value="MFS_trans_sf"/>
</dbReference>
<name>A0A0D2D9R2_9EURO</name>
<keyword evidence="4 8" id="KW-1133">Transmembrane helix</keyword>
<evidence type="ECO:0000259" key="9">
    <source>
        <dbReference type="PROSITE" id="PS50850"/>
    </source>
</evidence>
<dbReference type="EMBL" id="KN847339">
    <property type="protein sequence ID" value="KIW39848.1"/>
    <property type="molecule type" value="Genomic_DNA"/>
</dbReference>
<gene>
    <name evidence="10" type="ORF">PV06_08422</name>
</gene>
<evidence type="ECO:0000256" key="4">
    <source>
        <dbReference type="ARBA" id="ARBA00022989"/>
    </source>
</evidence>
<dbReference type="OrthoDB" id="6730379at2759"/>
<keyword evidence="5 8" id="KW-0472">Membrane</keyword>
<feature type="transmembrane region" description="Helical" evidence="8">
    <location>
        <begin position="160"/>
        <end position="180"/>
    </location>
</feature>
<keyword evidence="3 8" id="KW-0812">Transmembrane</keyword>
<feature type="transmembrane region" description="Helical" evidence="8">
    <location>
        <begin position="315"/>
        <end position="333"/>
    </location>
</feature>
<dbReference type="Pfam" id="PF07690">
    <property type="entry name" value="MFS_1"/>
    <property type="match status" value="1"/>
</dbReference>
<dbReference type="VEuPathDB" id="FungiDB:PV06_08422"/>
<feature type="transmembrane region" description="Helical" evidence="8">
    <location>
        <begin position="413"/>
        <end position="433"/>
    </location>
</feature>
<dbReference type="FunFam" id="1.20.1250.20:FF:000064">
    <property type="entry name" value="MFS allantoate transporter"/>
    <property type="match status" value="1"/>
</dbReference>
<evidence type="ECO:0000256" key="1">
    <source>
        <dbReference type="ARBA" id="ARBA00004141"/>
    </source>
</evidence>
<evidence type="ECO:0000256" key="6">
    <source>
        <dbReference type="ARBA" id="ARBA00037968"/>
    </source>
</evidence>
<protein>
    <recommendedName>
        <fullName evidence="9">Major facilitator superfamily (MFS) profile domain-containing protein</fullName>
    </recommendedName>
</protein>
<dbReference type="InterPro" id="IPR020846">
    <property type="entry name" value="MFS_dom"/>
</dbReference>
<evidence type="ECO:0000313" key="11">
    <source>
        <dbReference type="Proteomes" id="UP000053342"/>
    </source>
</evidence>
<dbReference type="Proteomes" id="UP000053342">
    <property type="component" value="Unassembled WGS sequence"/>
</dbReference>
<feature type="transmembrane region" description="Helical" evidence="8">
    <location>
        <begin position="479"/>
        <end position="498"/>
    </location>
</feature>